<evidence type="ECO:0000256" key="3">
    <source>
        <dbReference type="ARBA" id="ARBA00023002"/>
    </source>
</evidence>
<name>A0A1I0CW35_THASX</name>
<dbReference type="Proteomes" id="UP000199308">
    <property type="component" value="Unassembled WGS sequence"/>
</dbReference>
<keyword evidence="2" id="KW-0784">Thiamine biosynthesis</keyword>
<dbReference type="Gene3D" id="3.50.50.60">
    <property type="entry name" value="FAD/NAD(P)-binding domain"/>
    <property type="match status" value="1"/>
</dbReference>
<dbReference type="Gene3D" id="3.30.9.10">
    <property type="entry name" value="D-Amino Acid Oxidase, subunit A, domain 2"/>
    <property type="match status" value="1"/>
</dbReference>
<dbReference type="SUPFAM" id="SSF51905">
    <property type="entry name" value="FAD/NAD(P)-binding domain"/>
    <property type="match status" value="1"/>
</dbReference>
<evidence type="ECO:0000313" key="6">
    <source>
        <dbReference type="Proteomes" id="UP000199308"/>
    </source>
</evidence>
<evidence type="ECO:0000313" key="5">
    <source>
        <dbReference type="EMBL" id="SET23636.1"/>
    </source>
</evidence>
<reference evidence="5 6" key="1">
    <citation type="submission" date="2016-10" db="EMBL/GenBank/DDBJ databases">
        <authorList>
            <person name="de Groot N.N."/>
        </authorList>
    </citation>
    <scope>NUCLEOTIDE SEQUENCE [LARGE SCALE GENOMIC DNA]</scope>
    <source>
        <strain evidence="5 6">DSM 19706</strain>
    </source>
</reference>
<evidence type="ECO:0000256" key="1">
    <source>
        <dbReference type="ARBA" id="ARBA00004948"/>
    </source>
</evidence>
<evidence type="ECO:0000256" key="2">
    <source>
        <dbReference type="ARBA" id="ARBA00022977"/>
    </source>
</evidence>
<evidence type="ECO:0000259" key="4">
    <source>
        <dbReference type="Pfam" id="PF01266"/>
    </source>
</evidence>
<feature type="domain" description="FAD dependent oxidoreductase" evidence="4">
    <location>
        <begin position="3"/>
        <end position="346"/>
    </location>
</feature>
<dbReference type="RefSeq" id="WP_093328688.1">
    <property type="nucleotide sequence ID" value="NZ_AP027363.1"/>
</dbReference>
<dbReference type="GO" id="GO:0009229">
    <property type="term" value="P:thiamine diphosphate biosynthetic process"/>
    <property type="evidence" value="ECO:0007669"/>
    <property type="project" value="UniProtKB-UniPathway"/>
</dbReference>
<dbReference type="GO" id="GO:0005737">
    <property type="term" value="C:cytoplasm"/>
    <property type="evidence" value="ECO:0007669"/>
    <property type="project" value="TreeGrafter"/>
</dbReference>
<dbReference type="GO" id="GO:0009228">
    <property type="term" value="P:thiamine biosynthetic process"/>
    <property type="evidence" value="ECO:0007669"/>
    <property type="project" value="UniProtKB-KW"/>
</dbReference>
<dbReference type="STRING" id="349064.SAMN05660429_01342"/>
<dbReference type="Pfam" id="PF01266">
    <property type="entry name" value="DAO"/>
    <property type="match status" value="1"/>
</dbReference>
<dbReference type="InterPro" id="IPR012727">
    <property type="entry name" value="Gly_oxidase_ThiO"/>
</dbReference>
<organism evidence="5 6">
    <name type="scientific">Thalassotalea agarivorans</name>
    <name type="common">Thalassomonas agarivorans</name>
    <dbReference type="NCBI Taxonomy" id="349064"/>
    <lineage>
        <taxon>Bacteria</taxon>
        <taxon>Pseudomonadati</taxon>
        <taxon>Pseudomonadota</taxon>
        <taxon>Gammaproteobacteria</taxon>
        <taxon>Alteromonadales</taxon>
        <taxon>Colwelliaceae</taxon>
        <taxon>Thalassotalea</taxon>
    </lineage>
</organism>
<dbReference type="InterPro" id="IPR006076">
    <property type="entry name" value="FAD-dep_OxRdtase"/>
</dbReference>
<accession>A0A1I0CW35</accession>
<comment type="pathway">
    <text evidence="1">Cofactor biosynthesis; thiamine diphosphate biosynthesis.</text>
</comment>
<dbReference type="EMBL" id="FOHK01000005">
    <property type="protein sequence ID" value="SET23636.1"/>
    <property type="molecule type" value="Genomic_DNA"/>
</dbReference>
<dbReference type="NCBIfam" id="TIGR02352">
    <property type="entry name" value="thiamin_ThiO"/>
    <property type="match status" value="1"/>
</dbReference>
<gene>
    <name evidence="5" type="ORF">SAMN05660429_01342</name>
</gene>
<keyword evidence="6" id="KW-1185">Reference proteome</keyword>
<protein>
    <submittedName>
        <fullName evidence="5">Glycine oxidase</fullName>
    </submittedName>
</protein>
<dbReference type="PANTHER" id="PTHR13847">
    <property type="entry name" value="SARCOSINE DEHYDROGENASE-RELATED"/>
    <property type="match status" value="1"/>
</dbReference>
<dbReference type="GO" id="GO:0050660">
    <property type="term" value="F:flavin adenine dinucleotide binding"/>
    <property type="evidence" value="ECO:0007669"/>
    <property type="project" value="InterPro"/>
</dbReference>
<dbReference type="SUPFAM" id="SSF54373">
    <property type="entry name" value="FAD-linked reductases, C-terminal domain"/>
    <property type="match status" value="1"/>
</dbReference>
<keyword evidence="3" id="KW-0560">Oxidoreductase</keyword>
<sequence>MNIVIVGAGLMGRLVALDLHRKGHQITLLDRDTKQGKQSSAYAAAGLLTPLGEAFKAEPNIVAMGLAALQKWPALVASLDEPVFFQQQGALMVCHEQDKGDFLRQQRYLQQHYAEHPMHTLDRAGIEALEPELGRSFNLGLYLPEEGQIGNRRLLIALQKQLQRYGINWLEQSDVTSLCAKSGQVSYQRQEQQYSITADIIIDCRGVNAAETHNGLANSSLSTLRGVRGELFQLFAPEVNISRPIRLMHPRYQLYIAPKSKGFYVVGATEIESEDKGPMTVRSALELLSAAYSVHPGFAEAQIRQHVSALRPAFQDNQPKLIRNNKLIHVNGLFRHGFLIAPIIMEQTTALVEAMATSQISLATLPHNQFIQVQDCD</sequence>
<dbReference type="UniPathway" id="UPA00060"/>
<proteinExistence type="predicted"/>
<dbReference type="PANTHER" id="PTHR13847:SF289">
    <property type="entry name" value="GLYCINE OXIDASE"/>
    <property type="match status" value="1"/>
</dbReference>
<dbReference type="AlphaFoldDB" id="A0A1I0CW35"/>
<dbReference type="GO" id="GO:0016491">
    <property type="term" value="F:oxidoreductase activity"/>
    <property type="evidence" value="ECO:0007669"/>
    <property type="project" value="UniProtKB-KW"/>
</dbReference>
<dbReference type="OrthoDB" id="9790035at2"/>
<dbReference type="InterPro" id="IPR036188">
    <property type="entry name" value="FAD/NAD-bd_sf"/>
</dbReference>